<feature type="transmembrane region" description="Helical" evidence="10">
    <location>
        <begin position="479"/>
        <end position="499"/>
    </location>
</feature>
<gene>
    <name evidence="11" type="ORF">DFH07DRAFT_1065028</name>
</gene>
<feature type="transmembrane region" description="Helical" evidence="10">
    <location>
        <begin position="244"/>
        <end position="269"/>
    </location>
</feature>
<feature type="transmembrane region" description="Helical" evidence="10">
    <location>
        <begin position="182"/>
        <end position="199"/>
    </location>
</feature>
<evidence type="ECO:0000256" key="7">
    <source>
        <dbReference type="ARBA" id="ARBA00022989"/>
    </source>
</evidence>
<dbReference type="PANTHER" id="PTHR22601">
    <property type="entry name" value="ISP4 LIKE PROTEIN"/>
    <property type="match status" value="1"/>
</dbReference>
<proteinExistence type="inferred from homology"/>
<dbReference type="InterPro" id="IPR004648">
    <property type="entry name" value="Oligpept_transpt"/>
</dbReference>
<accession>A0AAD7MWQ0</accession>
<feature type="transmembrane region" description="Helical" evidence="10">
    <location>
        <begin position="634"/>
        <end position="655"/>
    </location>
</feature>
<keyword evidence="3" id="KW-0813">Transport</keyword>
<sequence>MTGLADPAELPRDPQVLVIDEKSLQEDPKSEIRSSSPEDAASQYDWDSEEFRDIPELVRSIVSFEDDPSLTVATFRSVSLAIFFIVLGSFVSQLGYFRTTTAPFSVFFIILVSDPMGRSMARVLPNYTVPLGRFSFSLNPGPWSTKEHALVGIAANAGSQGQWSTFLPTNAKLYYGIDYHPAVSLFFGWGAALIGFSFAAMCRQILIYDPTFVFPLSLQQVTLYRSMEQKGKEGSDRASRQMRVFWIVLGTTFLWQFLPEFVFPFTASLAPLCWFASRNHVVNFLGSGIGGIGLLNITLDWSNITSTVITYPYSVQVIVFVAFVITTWILIPVAYFGNIWGSPTYNIMSNGLFTKNGTSYPFTKVLSVVNGEQVFNQTMYNEVGLAYAGAQYMWEIFFSYTSYLSAFVWFGLFLGPKLVNIYKARRGRRSAHTDRLTKIIEASYGDITLYEWIALFTFPFVILLVVVIKGGIYMPLFTYFIGLLFGGAATLPMASIYALSGFTVKVGLFNELIYGYMIDGVKGSSRHPLGQLAYRIISGNVWYDCYPVLEDQKIGHYLHLPPRQVIGIQIMAVIVGLPVNYGVMLWILHTKYDYLTGITPDPRGQWTAQDFKSYNTDGIQYALVGPTRLFQNAVYHPLTYGFVVGVIAPLLVWLAHRRFRHWGLDKWNTTIFFASAASFRGNISTGPLTSIIVGTMFNFYLYRYRHHFWKTGRIYISGAALDTGFNLNLLFIFVAFGTTGITMVNWWGNNAQSTERCFHVKA</sequence>
<feature type="transmembrane region" description="Helical" evidence="10">
    <location>
        <begin position="311"/>
        <end position="336"/>
    </location>
</feature>
<feature type="region of interest" description="Disordered" evidence="9">
    <location>
        <begin position="21"/>
        <end position="44"/>
    </location>
</feature>
<dbReference type="NCBIfam" id="TIGR00728">
    <property type="entry name" value="OPT_sfam"/>
    <property type="match status" value="1"/>
</dbReference>
<keyword evidence="6" id="KW-0653">Protein transport</keyword>
<protein>
    <submittedName>
        <fullName evidence="11">OPT oligopeptide transporter</fullName>
    </submittedName>
</protein>
<evidence type="ECO:0000256" key="1">
    <source>
        <dbReference type="ARBA" id="ARBA00004141"/>
    </source>
</evidence>
<feature type="transmembrane region" description="Helical" evidence="10">
    <location>
        <begin position="281"/>
        <end position="299"/>
    </location>
</feature>
<feature type="transmembrane region" description="Helical" evidence="10">
    <location>
        <begin position="565"/>
        <end position="588"/>
    </location>
</feature>
<keyword evidence="8 10" id="KW-0472">Membrane</keyword>
<evidence type="ECO:0000256" key="5">
    <source>
        <dbReference type="ARBA" id="ARBA00022856"/>
    </source>
</evidence>
<feature type="transmembrane region" description="Helical" evidence="10">
    <location>
        <begin position="69"/>
        <end position="90"/>
    </location>
</feature>
<keyword evidence="5" id="KW-0571">Peptide transport</keyword>
<dbReference type="AlphaFoldDB" id="A0AAD7MWQ0"/>
<dbReference type="InterPro" id="IPR004813">
    <property type="entry name" value="OPT"/>
</dbReference>
<evidence type="ECO:0000313" key="11">
    <source>
        <dbReference type="EMBL" id="KAJ7735539.1"/>
    </source>
</evidence>
<feature type="transmembrane region" description="Helical" evidence="10">
    <location>
        <begin position="397"/>
        <end position="419"/>
    </location>
</feature>
<dbReference type="Proteomes" id="UP001215280">
    <property type="component" value="Unassembled WGS sequence"/>
</dbReference>
<name>A0AAD7MWQ0_9AGAR</name>
<evidence type="ECO:0000256" key="4">
    <source>
        <dbReference type="ARBA" id="ARBA00022692"/>
    </source>
</evidence>
<evidence type="ECO:0000256" key="10">
    <source>
        <dbReference type="SAM" id="Phobius"/>
    </source>
</evidence>
<evidence type="ECO:0000256" key="6">
    <source>
        <dbReference type="ARBA" id="ARBA00022927"/>
    </source>
</evidence>
<feature type="transmembrane region" description="Helical" evidence="10">
    <location>
        <begin position="725"/>
        <end position="747"/>
    </location>
</feature>
<evidence type="ECO:0000313" key="12">
    <source>
        <dbReference type="Proteomes" id="UP001215280"/>
    </source>
</evidence>
<evidence type="ECO:0000256" key="8">
    <source>
        <dbReference type="ARBA" id="ARBA00023136"/>
    </source>
</evidence>
<keyword evidence="12" id="KW-1185">Reference proteome</keyword>
<organism evidence="11 12">
    <name type="scientific">Mycena maculata</name>
    <dbReference type="NCBI Taxonomy" id="230809"/>
    <lineage>
        <taxon>Eukaryota</taxon>
        <taxon>Fungi</taxon>
        <taxon>Dikarya</taxon>
        <taxon>Basidiomycota</taxon>
        <taxon>Agaricomycotina</taxon>
        <taxon>Agaricomycetes</taxon>
        <taxon>Agaricomycetidae</taxon>
        <taxon>Agaricales</taxon>
        <taxon>Marasmiineae</taxon>
        <taxon>Mycenaceae</taxon>
        <taxon>Mycena</taxon>
    </lineage>
</organism>
<comment type="similarity">
    <text evidence="2">Belongs to the oligopeptide OPT transporter family.</text>
</comment>
<dbReference type="Pfam" id="PF03169">
    <property type="entry name" value="OPT"/>
    <property type="match status" value="1"/>
</dbReference>
<evidence type="ECO:0000256" key="2">
    <source>
        <dbReference type="ARBA" id="ARBA00008807"/>
    </source>
</evidence>
<feature type="transmembrane region" description="Helical" evidence="10">
    <location>
        <begin position="452"/>
        <end position="473"/>
    </location>
</feature>
<dbReference type="GO" id="GO:0016020">
    <property type="term" value="C:membrane"/>
    <property type="evidence" value="ECO:0007669"/>
    <property type="project" value="UniProtKB-SubCell"/>
</dbReference>
<comment type="subcellular location">
    <subcellularLocation>
        <location evidence="1">Membrane</location>
        <topology evidence="1">Multi-pass membrane protein</topology>
    </subcellularLocation>
</comment>
<keyword evidence="7 10" id="KW-1133">Transmembrane helix</keyword>
<feature type="compositionally biased region" description="Basic and acidic residues" evidence="9">
    <location>
        <begin position="21"/>
        <end position="32"/>
    </location>
</feature>
<evidence type="ECO:0000256" key="9">
    <source>
        <dbReference type="SAM" id="MobiDB-lite"/>
    </source>
</evidence>
<reference evidence="11" key="1">
    <citation type="submission" date="2023-03" db="EMBL/GenBank/DDBJ databases">
        <title>Massive genome expansion in bonnet fungi (Mycena s.s.) driven by repeated elements and novel gene families across ecological guilds.</title>
        <authorList>
            <consortium name="Lawrence Berkeley National Laboratory"/>
            <person name="Harder C.B."/>
            <person name="Miyauchi S."/>
            <person name="Viragh M."/>
            <person name="Kuo A."/>
            <person name="Thoen E."/>
            <person name="Andreopoulos B."/>
            <person name="Lu D."/>
            <person name="Skrede I."/>
            <person name="Drula E."/>
            <person name="Henrissat B."/>
            <person name="Morin E."/>
            <person name="Kohler A."/>
            <person name="Barry K."/>
            <person name="LaButti K."/>
            <person name="Morin E."/>
            <person name="Salamov A."/>
            <person name="Lipzen A."/>
            <person name="Mereny Z."/>
            <person name="Hegedus B."/>
            <person name="Baldrian P."/>
            <person name="Stursova M."/>
            <person name="Weitz H."/>
            <person name="Taylor A."/>
            <person name="Grigoriev I.V."/>
            <person name="Nagy L.G."/>
            <person name="Martin F."/>
            <person name="Kauserud H."/>
        </authorList>
    </citation>
    <scope>NUCLEOTIDE SEQUENCE</scope>
    <source>
        <strain evidence="11">CBHHK188m</strain>
    </source>
</reference>
<comment type="caution">
    <text evidence="11">The sequence shown here is derived from an EMBL/GenBank/DDBJ whole genome shotgun (WGS) entry which is preliminary data.</text>
</comment>
<keyword evidence="4 10" id="KW-0812">Transmembrane</keyword>
<dbReference type="EMBL" id="JARJLG010000154">
    <property type="protein sequence ID" value="KAJ7735539.1"/>
    <property type="molecule type" value="Genomic_DNA"/>
</dbReference>
<dbReference type="GO" id="GO:0015031">
    <property type="term" value="P:protein transport"/>
    <property type="evidence" value="ECO:0007669"/>
    <property type="project" value="UniProtKB-KW"/>
</dbReference>
<evidence type="ECO:0000256" key="3">
    <source>
        <dbReference type="ARBA" id="ARBA00022448"/>
    </source>
</evidence>
<dbReference type="GO" id="GO:0035673">
    <property type="term" value="F:oligopeptide transmembrane transporter activity"/>
    <property type="evidence" value="ECO:0007669"/>
    <property type="project" value="InterPro"/>
</dbReference>
<feature type="transmembrane region" description="Helical" evidence="10">
    <location>
        <begin position="685"/>
        <end position="704"/>
    </location>
</feature>